<dbReference type="InterPro" id="IPR013783">
    <property type="entry name" value="Ig-like_fold"/>
</dbReference>
<feature type="chain" id="PRO_5011660921" description="IPT/TIG domain-containing protein" evidence="1">
    <location>
        <begin position="26"/>
        <end position="361"/>
    </location>
</feature>
<reference evidence="3" key="1">
    <citation type="submission" date="2016-10" db="EMBL/GenBank/DDBJ databases">
        <authorList>
            <person name="Varghese N."/>
            <person name="Submissions S."/>
        </authorList>
    </citation>
    <scope>NUCLEOTIDE SEQUENCE [LARGE SCALE GENOMIC DNA]</scope>
    <source>
        <strain evidence="3">DSM 15363</strain>
    </source>
</reference>
<organism evidence="2 3">
    <name type="scientific">Winogradskyella thalassocola</name>
    <dbReference type="NCBI Taxonomy" id="262004"/>
    <lineage>
        <taxon>Bacteria</taxon>
        <taxon>Pseudomonadati</taxon>
        <taxon>Bacteroidota</taxon>
        <taxon>Flavobacteriia</taxon>
        <taxon>Flavobacteriales</taxon>
        <taxon>Flavobacteriaceae</taxon>
        <taxon>Winogradskyella</taxon>
    </lineage>
</organism>
<dbReference type="Proteomes" id="UP000199492">
    <property type="component" value="Unassembled WGS sequence"/>
</dbReference>
<keyword evidence="1" id="KW-0732">Signal</keyword>
<sequence length="361" mass="39207">MKKNNFTLNNISAFFLMLLALVQLTSCENEFQKDSIPEATAPPVIESVSEAREDVPVTQGVLEGTYIIRGKNLASLLSIDFNGFPAGFNPALLTDNIAFVKVPLEAPYVNQANVLRLENLKGVTEYDFSLLTIDGFTEETVDGIKIVKLQGGDFTDTSTVTFVSGSEENGNLVEAPATILSITETEVAVEVPSGIEQAFIYLATSRGAVAQSDSYGFSYSIYIDALHPDWTTSEWGGTHDLASSEVALGEYSIKSVREAWSGLSFLIPNIPFDEYDALTVSVYGTGAVGDKVQIALNDFDGAQTVQPIELIPGVWNKVVIPLSDFYTNGGAPDTLFRLDFQEASNTGLAQYIFYIDDFGFL</sequence>
<dbReference type="OrthoDB" id="1491905at2"/>
<gene>
    <name evidence="2" type="ORF">SAMN04489796_1011114</name>
</gene>
<evidence type="ECO:0000313" key="2">
    <source>
        <dbReference type="EMBL" id="SDG99207.1"/>
    </source>
</evidence>
<dbReference type="STRING" id="262004.SAMN04489796_1011114"/>
<feature type="signal peptide" evidence="1">
    <location>
        <begin position="1"/>
        <end position="25"/>
    </location>
</feature>
<evidence type="ECO:0000256" key="1">
    <source>
        <dbReference type="SAM" id="SignalP"/>
    </source>
</evidence>
<dbReference type="AlphaFoldDB" id="A0A1G7YS47"/>
<accession>A0A1G7YS47</accession>
<evidence type="ECO:0008006" key="4">
    <source>
        <dbReference type="Google" id="ProtNLM"/>
    </source>
</evidence>
<dbReference type="RefSeq" id="WP_092466558.1">
    <property type="nucleotide sequence ID" value="NZ_FNCZ01000001.1"/>
</dbReference>
<name>A0A1G7YS47_9FLAO</name>
<keyword evidence="3" id="KW-1185">Reference proteome</keyword>
<dbReference type="EMBL" id="FNCZ01000001">
    <property type="protein sequence ID" value="SDG99207.1"/>
    <property type="molecule type" value="Genomic_DNA"/>
</dbReference>
<dbReference type="Gene3D" id="2.60.120.430">
    <property type="entry name" value="Galactose-binding lectin"/>
    <property type="match status" value="1"/>
</dbReference>
<proteinExistence type="predicted"/>
<dbReference type="Gene3D" id="2.60.40.10">
    <property type="entry name" value="Immunoglobulins"/>
    <property type="match status" value="1"/>
</dbReference>
<evidence type="ECO:0000313" key="3">
    <source>
        <dbReference type="Proteomes" id="UP000199492"/>
    </source>
</evidence>
<protein>
    <recommendedName>
        <fullName evidence="4">IPT/TIG domain-containing protein</fullName>
    </recommendedName>
</protein>